<keyword evidence="5" id="KW-1185">Reference proteome</keyword>
<feature type="transmembrane region" description="Helical" evidence="3">
    <location>
        <begin position="739"/>
        <end position="764"/>
    </location>
</feature>
<proteinExistence type="predicted"/>
<evidence type="ECO:0000256" key="2">
    <source>
        <dbReference type="SAM" id="MobiDB-lite"/>
    </source>
</evidence>
<keyword evidence="3" id="KW-0472">Membrane</keyword>
<accession>A0ABR3FZK4</accession>
<feature type="region of interest" description="Disordered" evidence="2">
    <location>
        <begin position="626"/>
        <end position="646"/>
    </location>
</feature>
<feature type="compositionally biased region" description="Low complexity" evidence="2">
    <location>
        <begin position="19"/>
        <end position="45"/>
    </location>
</feature>
<feature type="region of interest" description="Disordered" evidence="2">
    <location>
        <begin position="1"/>
        <end position="45"/>
    </location>
</feature>
<name>A0ABR3FZK4_9AGAR</name>
<evidence type="ECO:0000256" key="3">
    <source>
        <dbReference type="SAM" id="Phobius"/>
    </source>
</evidence>
<protein>
    <submittedName>
        <fullName evidence="4">Uncharacterized protein</fullName>
    </submittedName>
</protein>
<keyword evidence="3" id="KW-0812">Transmembrane</keyword>
<reference evidence="4 5" key="1">
    <citation type="submission" date="2024-02" db="EMBL/GenBank/DDBJ databases">
        <title>A draft genome for the cacao thread blight pathogen Marasmius crinis-equi.</title>
        <authorList>
            <person name="Cohen S.P."/>
            <person name="Baruah I.K."/>
            <person name="Amoako-Attah I."/>
            <person name="Bukari Y."/>
            <person name="Meinhardt L.W."/>
            <person name="Bailey B.A."/>
        </authorList>
    </citation>
    <scope>NUCLEOTIDE SEQUENCE [LARGE SCALE GENOMIC DNA]</scope>
    <source>
        <strain evidence="4 5">GH-76</strain>
    </source>
</reference>
<organism evidence="4 5">
    <name type="scientific">Marasmius crinis-equi</name>
    <dbReference type="NCBI Taxonomy" id="585013"/>
    <lineage>
        <taxon>Eukaryota</taxon>
        <taxon>Fungi</taxon>
        <taxon>Dikarya</taxon>
        <taxon>Basidiomycota</taxon>
        <taxon>Agaricomycotina</taxon>
        <taxon>Agaricomycetes</taxon>
        <taxon>Agaricomycetidae</taxon>
        <taxon>Agaricales</taxon>
        <taxon>Marasmiineae</taxon>
        <taxon>Marasmiaceae</taxon>
        <taxon>Marasmius</taxon>
    </lineage>
</organism>
<feature type="compositionally biased region" description="Low complexity" evidence="2">
    <location>
        <begin position="156"/>
        <end position="179"/>
    </location>
</feature>
<evidence type="ECO:0000313" key="5">
    <source>
        <dbReference type="Proteomes" id="UP001465976"/>
    </source>
</evidence>
<evidence type="ECO:0000256" key="1">
    <source>
        <dbReference type="SAM" id="Coils"/>
    </source>
</evidence>
<feature type="coiled-coil region" evidence="1">
    <location>
        <begin position="339"/>
        <end position="373"/>
    </location>
</feature>
<feature type="region of interest" description="Disordered" evidence="2">
    <location>
        <begin position="127"/>
        <end position="185"/>
    </location>
</feature>
<comment type="caution">
    <text evidence="4">The sequence shown here is derived from an EMBL/GenBank/DDBJ whole genome shotgun (WGS) entry which is preliminary data.</text>
</comment>
<gene>
    <name evidence="4" type="ORF">V5O48_001063</name>
</gene>
<feature type="coiled-coil region" evidence="1">
    <location>
        <begin position="193"/>
        <end position="245"/>
    </location>
</feature>
<dbReference type="Proteomes" id="UP001465976">
    <property type="component" value="Unassembled WGS sequence"/>
</dbReference>
<evidence type="ECO:0000313" key="4">
    <source>
        <dbReference type="EMBL" id="KAL0580971.1"/>
    </source>
</evidence>
<keyword evidence="1" id="KW-0175">Coiled coil</keyword>
<dbReference type="EMBL" id="JBAHYK010000019">
    <property type="protein sequence ID" value="KAL0580971.1"/>
    <property type="molecule type" value="Genomic_DNA"/>
</dbReference>
<sequence length="776" mass="84034">MLMLGDTAPTSKPRPPAQLKKLALTKTTTSPQPSPLPFTSSPTSSAFASKGSWGHVLSSQFSAVLQAVAQGAHEESSSDSRVHSDLRGRLKDDELSELFVKADKVTKRREIDLDGTNSLRGHKALASRLPNISSPGPLPPASSTSSIISSRRRSSSESINSSRIRTPSTSSSEYPSRSTSLRKRRLTAKPYDISLLREQNEELLLKMVELEAESTSREMADKKMLRNLEKENKGLRAELEALREKEASDAAQAKEITGMGKEDPREKRKMMLRRGAGSIRTKDRNALEAFTMDFAPPGPLLGLSNRARNALHTSISTEGNPSGTPPSSNALEEEQREFIAQLLSKMADLEETNAQLQSQQAETAAQLRAVQKETESLESAFGGPGSLISAGAGASGADYLVEVDPLLQQGNEAVNFDAALKSRESTIRFRTLRRARQSLSSIFPVDASGTPDTNSIHLHTYKWRKSVVGLFEETPPAPPIGQMISVADIFTSSPFFTSSGFGGEPEPLDTPSHIGRSSLPIDPLSTELDLAAAPSFAYDGPSDHLRTSSLFDLFSSSDHGDAASLVGSGEDAIPAPEGWELKTLGRTAGLQLAHEPPTSQFDECRPQSQTTRIRTARWVEGRSADEMISPSTPGTVRGDRLPMSGEDEEDLAGEVDFEDTQSVELSISDWDLSSVGSSKTARSAPVQSGRSRFTTVLNTLVEIIAGRSASGSDSRDPCSVEEWFGAPASPIREKKPARVWGVILNVWLWLRFAGVISMFLWALARRGPKSVLGKPR</sequence>
<keyword evidence="3" id="KW-1133">Transmembrane helix</keyword>